<dbReference type="InterPro" id="IPR009057">
    <property type="entry name" value="Homeodomain-like_sf"/>
</dbReference>
<gene>
    <name evidence="4" type="ORF">K5V21_13095</name>
</gene>
<dbReference type="EMBL" id="JAIKTU010000010">
    <property type="protein sequence ID" value="MBY0756386.1"/>
    <property type="molecule type" value="Genomic_DNA"/>
</dbReference>
<dbReference type="RefSeq" id="WP_221861633.1">
    <property type="nucleotide sequence ID" value="NZ_JAIKTU010000010.1"/>
</dbReference>
<evidence type="ECO:0000313" key="4">
    <source>
        <dbReference type="EMBL" id="MBY0756386.1"/>
    </source>
</evidence>
<reference evidence="4 5" key="1">
    <citation type="journal article" date="2021" name="Cell Host Microbe">
        <title>in vivo commensal control of Clostridioides difficile virulence.</title>
        <authorList>
            <person name="Girinathan B.P."/>
            <person name="Dibenedetto N."/>
            <person name="Worley J.N."/>
            <person name="Peltier J."/>
            <person name="Arrieta-Ortiz M.L."/>
            <person name="Rupa Christinal Immanuel S."/>
            <person name="Lavin R."/>
            <person name="Delaney M.L."/>
            <person name="Cummins C."/>
            <person name="Hoffmann M."/>
            <person name="Luo Y."/>
            <person name="Gonzalez-Escalona N."/>
            <person name="Allard M."/>
            <person name="Onderdonk A.B."/>
            <person name="Gerber G.K."/>
            <person name="Sonenshein A.L."/>
            <person name="Baliga N."/>
            <person name="Dupuy B."/>
            <person name="Bry L."/>
        </authorList>
    </citation>
    <scope>NUCLEOTIDE SEQUENCE [LARGE SCALE GENOMIC DNA]</scope>
    <source>
        <strain evidence="4 5">DSM 599</strain>
    </source>
</reference>
<dbReference type="InterPro" id="IPR001647">
    <property type="entry name" value="HTH_TetR"/>
</dbReference>
<dbReference type="SUPFAM" id="SSF46689">
    <property type="entry name" value="Homeodomain-like"/>
    <property type="match status" value="1"/>
</dbReference>
<sequence length="189" mass="21500">MPPKNKFSKEQIIDAAFEIAREEGMDSITIRKVASKLKSSIAPIYVNFNELDELKMAVISKVQEISTDMIVEENTGDAFFDIGIASIKFAKNYSTIFKDILLKESNYLEVYNENMMPIIIEEMKKDPELKNFSEEELKMLLTKLEAFQVGLSIMATNEAFASELTDEKIIGMLKDTCEDIVNGMKCRKI</sequence>
<keyword evidence="1 2" id="KW-0238">DNA-binding</keyword>
<dbReference type="Gene3D" id="1.10.10.60">
    <property type="entry name" value="Homeodomain-like"/>
    <property type="match status" value="1"/>
</dbReference>
<comment type="caution">
    <text evidence="4">The sequence shown here is derived from an EMBL/GenBank/DDBJ whole genome shotgun (WGS) entry which is preliminary data.</text>
</comment>
<dbReference type="PROSITE" id="PS50977">
    <property type="entry name" value="HTH_TETR_2"/>
    <property type="match status" value="1"/>
</dbReference>
<keyword evidence="5" id="KW-1185">Reference proteome</keyword>
<evidence type="ECO:0000256" key="1">
    <source>
        <dbReference type="ARBA" id="ARBA00023125"/>
    </source>
</evidence>
<protein>
    <submittedName>
        <fullName evidence="4">TetR/AcrR family transcriptional regulator</fullName>
    </submittedName>
</protein>
<evidence type="ECO:0000259" key="3">
    <source>
        <dbReference type="PROSITE" id="PS50977"/>
    </source>
</evidence>
<feature type="DNA-binding region" description="H-T-H motif" evidence="2">
    <location>
        <begin position="29"/>
        <end position="48"/>
    </location>
</feature>
<proteinExistence type="predicted"/>
<feature type="domain" description="HTH tetR-type" evidence="3">
    <location>
        <begin position="6"/>
        <end position="66"/>
    </location>
</feature>
<accession>A0ABS7KZZ8</accession>
<dbReference type="Proteomes" id="UP001299068">
    <property type="component" value="Unassembled WGS sequence"/>
</dbReference>
<evidence type="ECO:0000256" key="2">
    <source>
        <dbReference type="PROSITE-ProRule" id="PRU00335"/>
    </source>
</evidence>
<organism evidence="4 5">
    <name type="scientific">Clostridium sardiniense</name>
    <name type="common">Clostridium absonum</name>
    <dbReference type="NCBI Taxonomy" id="29369"/>
    <lineage>
        <taxon>Bacteria</taxon>
        <taxon>Bacillati</taxon>
        <taxon>Bacillota</taxon>
        <taxon>Clostridia</taxon>
        <taxon>Eubacteriales</taxon>
        <taxon>Clostridiaceae</taxon>
        <taxon>Clostridium</taxon>
    </lineage>
</organism>
<name>A0ABS7KZZ8_CLOSR</name>
<evidence type="ECO:0000313" key="5">
    <source>
        <dbReference type="Proteomes" id="UP001299068"/>
    </source>
</evidence>